<feature type="region of interest" description="Disordered" evidence="1">
    <location>
        <begin position="1"/>
        <end position="73"/>
    </location>
</feature>
<feature type="compositionally biased region" description="Polar residues" evidence="1">
    <location>
        <begin position="35"/>
        <end position="48"/>
    </location>
</feature>
<protein>
    <submittedName>
        <fullName evidence="2">Uncharacterized protein</fullName>
    </submittedName>
</protein>
<evidence type="ECO:0000313" key="3">
    <source>
        <dbReference type="Proteomes" id="UP001295444"/>
    </source>
</evidence>
<name>A0AAD1VZU1_PELCU</name>
<organism evidence="2 3">
    <name type="scientific">Pelobates cultripes</name>
    <name type="common">Western spadefoot toad</name>
    <dbReference type="NCBI Taxonomy" id="61616"/>
    <lineage>
        <taxon>Eukaryota</taxon>
        <taxon>Metazoa</taxon>
        <taxon>Chordata</taxon>
        <taxon>Craniata</taxon>
        <taxon>Vertebrata</taxon>
        <taxon>Euteleostomi</taxon>
        <taxon>Amphibia</taxon>
        <taxon>Batrachia</taxon>
        <taxon>Anura</taxon>
        <taxon>Pelobatoidea</taxon>
        <taxon>Pelobatidae</taxon>
        <taxon>Pelobates</taxon>
    </lineage>
</organism>
<proteinExistence type="predicted"/>
<dbReference type="Proteomes" id="UP001295444">
    <property type="component" value="Chromosome 04"/>
</dbReference>
<sequence length="73" mass="8165">MHNRAVNRNETAKENQGYATTQEPQITPTPPACVSTHTENPHSRPTTTQDKESHSEGLCSTYGWRSQDGRSPR</sequence>
<keyword evidence="3" id="KW-1185">Reference proteome</keyword>
<reference evidence="2" key="1">
    <citation type="submission" date="2022-03" db="EMBL/GenBank/DDBJ databases">
        <authorList>
            <person name="Alioto T."/>
            <person name="Alioto T."/>
            <person name="Gomez Garrido J."/>
        </authorList>
    </citation>
    <scope>NUCLEOTIDE SEQUENCE</scope>
</reference>
<evidence type="ECO:0000313" key="2">
    <source>
        <dbReference type="EMBL" id="CAH2282766.1"/>
    </source>
</evidence>
<accession>A0AAD1VZU1</accession>
<dbReference type="AlphaFoldDB" id="A0AAD1VZU1"/>
<dbReference type="EMBL" id="OW240915">
    <property type="protein sequence ID" value="CAH2282766.1"/>
    <property type="molecule type" value="Genomic_DNA"/>
</dbReference>
<gene>
    <name evidence="2" type="ORF">PECUL_23A048630</name>
</gene>
<evidence type="ECO:0000256" key="1">
    <source>
        <dbReference type="SAM" id="MobiDB-lite"/>
    </source>
</evidence>